<organism evidence="1 2">
    <name type="scientific">Fuscibacter oryzae</name>
    <dbReference type="NCBI Taxonomy" id="2803939"/>
    <lineage>
        <taxon>Bacteria</taxon>
        <taxon>Pseudomonadati</taxon>
        <taxon>Pseudomonadota</taxon>
        <taxon>Alphaproteobacteria</taxon>
        <taxon>Rhodobacterales</taxon>
        <taxon>Paracoccaceae</taxon>
        <taxon>Fuscibacter</taxon>
    </lineage>
</organism>
<dbReference type="Proteomes" id="UP000619033">
    <property type="component" value="Unassembled WGS sequence"/>
</dbReference>
<name>A0A8J7MPH4_9RHOB</name>
<sequence length="151" mass="16318">MARYVEGSEALAKKLRAVKDKLPEALRPVLIKGGAEIAADARTLAEASRRTGALIESVHVTGPGQTTPAFSGDGGQRTATEWQVLVTAGDADARHAHLVEGGTEKRHHKDGTSTGAMPAQPYFNPAWRLNKARLLRRINRLLHKAIKEALQ</sequence>
<dbReference type="InterPro" id="IPR010064">
    <property type="entry name" value="HK97-gp10_tail"/>
</dbReference>
<dbReference type="Pfam" id="PF04883">
    <property type="entry name" value="HK97-gp10_like"/>
    <property type="match status" value="1"/>
</dbReference>
<dbReference type="NCBIfam" id="TIGR01725">
    <property type="entry name" value="phge_HK97_gp10"/>
    <property type="match status" value="1"/>
</dbReference>
<keyword evidence="2" id="KW-1185">Reference proteome</keyword>
<proteinExistence type="predicted"/>
<dbReference type="RefSeq" id="WP_202659148.1">
    <property type="nucleotide sequence ID" value="NZ_JAESVP010000003.1"/>
</dbReference>
<gene>
    <name evidence="1" type="ORF">JI744_07780</name>
</gene>
<protein>
    <submittedName>
        <fullName evidence="1">HK97 gp10 family phage protein</fullName>
    </submittedName>
</protein>
<accession>A0A8J7MPH4</accession>
<reference evidence="1" key="1">
    <citation type="submission" date="2021-01" db="EMBL/GenBank/DDBJ databases">
        <title>Genome seq and assembly of Tabrizicola sp. KVB23.</title>
        <authorList>
            <person name="Chhetri G."/>
        </authorList>
    </citation>
    <scope>NUCLEOTIDE SEQUENCE</scope>
    <source>
        <strain evidence="1">KVB23</strain>
    </source>
</reference>
<dbReference type="EMBL" id="JAESVP010000003">
    <property type="protein sequence ID" value="MBL4928002.1"/>
    <property type="molecule type" value="Genomic_DNA"/>
</dbReference>
<comment type="caution">
    <text evidence="1">The sequence shown here is derived from an EMBL/GenBank/DDBJ whole genome shotgun (WGS) entry which is preliminary data.</text>
</comment>
<evidence type="ECO:0000313" key="1">
    <source>
        <dbReference type="EMBL" id="MBL4928002.1"/>
    </source>
</evidence>
<evidence type="ECO:0000313" key="2">
    <source>
        <dbReference type="Proteomes" id="UP000619033"/>
    </source>
</evidence>
<dbReference type="AlphaFoldDB" id="A0A8J7MPH4"/>